<dbReference type="InterPro" id="IPR011335">
    <property type="entry name" value="Restrct_endonuc-II-like"/>
</dbReference>
<evidence type="ECO:0000313" key="5">
    <source>
        <dbReference type="Proteomes" id="UP001058016"/>
    </source>
</evidence>
<keyword evidence="4" id="KW-0540">Nuclease</keyword>
<dbReference type="GO" id="GO:0003677">
    <property type="term" value="F:DNA binding"/>
    <property type="evidence" value="ECO:0007669"/>
    <property type="project" value="InterPro"/>
</dbReference>
<name>A0A9Q9CED0_9FIRM</name>
<dbReference type="Pfam" id="PF04471">
    <property type="entry name" value="Mrr_cat"/>
    <property type="match status" value="1"/>
</dbReference>
<dbReference type="SUPFAM" id="SSF52980">
    <property type="entry name" value="Restriction endonuclease-like"/>
    <property type="match status" value="1"/>
</dbReference>
<gene>
    <name evidence="3" type="ORF">J0J69_00715</name>
    <name evidence="4" type="ORF">J0J70_07005</name>
</gene>
<dbReference type="EMBL" id="CP071250">
    <property type="protein sequence ID" value="UUF07384.1"/>
    <property type="molecule type" value="Genomic_DNA"/>
</dbReference>
<proteinExistence type="predicted"/>
<feature type="transmembrane region" description="Helical" evidence="1">
    <location>
        <begin position="47"/>
        <end position="65"/>
    </location>
</feature>
<protein>
    <submittedName>
        <fullName evidence="4">Restriction endonuclease</fullName>
    </submittedName>
</protein>
<evidence type="ECO:0000313" key="6">
    <source>
        <dbReference type="Proteomes" id="UP001058072"/>
    </source>
</evidence>
<evidence type="ECO:0000256" key="1">
    <source>
        <dbReference type="SAM" id="Phobius"/>
    </source>
</evidence>
<keyword evidence="1" id="KW-0812">Transmembrane</keyword>
<dbReference type="InterPro" id="IPR011856">
    <property type="entry name" value="tRNA_endonuc-like_dom_sf"/>
</dbReference>
<dbReference type="EMBL" id="CP071249">
    <property type="protein sequence ID" value="UUF06144.1"/>
    <property type="molecule type" value="Genomic_DNA"/>
</dbReference>
<dbReference type="GO" id="GO:0009307">
    <property type="term" value="P:DNA restriction-modification system"/>
    <property type="evidence" value="ECO:0007669"/>
    <property type="project" value="InterPro"/>
</dbReference>
<keyword evidence="4" id="KW-0378">Hydrolase</keyword>
<evidence type="ECO:0000259" key="2">
    <source>
        <dbReference type="Pfam" id="PF04471"/>
    </source>
</evidence>
<evidence type="ECO:0000313" key="4">
    <source>
        <dbReference type="EMBL" id="UUF07384.1"/>
    </source>
</evidence>
<dbReference type="AlphaFoldDB" id="A0A9Q9CED0"/>
<dbReference type="Gene3D" id="3.40.1350.10">
    <property type="match status" value="1"/>
</dbReference>
<dbReference type="RefSeq" id="WP_055276293.1">
    <property type="nucleotide sequence ID" value="NZ_CP071249.1"/>
</dbReference>
<keyword evidence="1" id="KW-1133">Transmembrane helix</keyword>
<sequence>MSSKSLKSARQRMTFFFYCSLLLSVFFLIQIRYTLSLSFTHWSATQYTLLFLLFSFIVICCLKYYSYYRDLKSDCQFIDLEEKKLKLKKNAIRQQVASMNPYDFGELVADLFRMKGFKRIFLTPRMNKHFYDIEMYLDDQKVLVSCLLNALDYPVPQSYLDRLHLMMRNNQIDQGVFVTLGHFSDDCYLFSEDKPIHLINGEQLIDTLIESSNL</sequence>
<evidence type="ECO:0000313" key="3">
    <source>
        <dbReference type="EMBL" id="UUF06144.1"/>
    </source>
</evidence>
<accession>A0A9Q9CED0</accession>
<feature type="domain" description="Restriction endonuclease type IV Mrr" evidence="2">
    <location>
        <begin position="97"/>
        <end position="207"/>
    </location>
</feature>
<dbReference type="GO" id="GO:0004519">
    <property type="term" value="F:endonuclease activity"/>
    <property type="evidence" value="ECO:0007669"/>
    <property type="project" value="UniProtKB-KW"/>
</dbReference>
<dbReference type="InterPro" id="IPR007560">
    <property type="entry name" value="Restrct_endonuc_IV_Mrr"/>
</dbReference>
<organism evidence="4 6">
    <name type="scientific">Turicibacter bilis</name>
    <dbReference type="NCBI Taxonomy" id="2735723"/>
    <lineage>
        <taxon>Bacteria</taxon>
        <taxon>Bacillati</taxon>
        <taxon>Bacillota</taxon>
        <taxon>Erysipelotrichia</taxon>
        <taxon>Erysipelotrichales</taxon>
        <taxon>Turicibacteraceae</taxon>
        <taxon>Turicibacter</taxon>
    </lineage>
</organism>
<keyword evidence="4" id="KW-0255">Endonuclease</keyword>
<keyword evidence="1" id="KW-0472">Membrane</keyword>
<keyword evidence="5" id="KW-1185">Reference proteome</keyword>
<dbReference type="Proteomes" id="UP001058016">
    <property type="component" value="Chromosome"/>
</dbReference>
<dbReference type="Proteomes" id="UP001058072">
    <property type="component" value="Chromosome"/>
</dbReference>
<reference evidence="4 5" key="1">
    <citation type="submission" date="2021-03" db="EMBL/GenBank/DDBJ databases">
        <title>Comparative Genomics and Metabolomics in the genus Turicibacter.</title>
        <authorList>
            <person name="Maki J."/>
            <person name="Looft T."/>
        </authorList>
    </citation>
    <scope>NUCLEOTIDE SEQUENCE</scope>
    <source>
        <strain evidence="4">ISU324</strain>
        <strain evidence="3 5">MMM721</strain>
    </source>
</reference>
<feature type="transmembrane region" description="Helical" evidence="1">
    <location>
        <begin position="15"/>
        <end position="35"/>
    </location>
</feature>